<sequence>MRDDVKSFNLSGMGCSASMMAVDMAQSLLKVHKDSNAVVLSTEILTTGWYSGNERNKLVLNCLFRMGSAAILLTNRKPARTTAKYRLVRTLRTQRAFDDKAYNSAIRDEDSRGLTGVTLTRDILQTAGEMLRSSITTLGLSTLPSSEKLKFAASILTKKFISKSAEPYVPNFKRAIDHFCLPTSGRPVIKEIAKALKLGEKDVEAAMATLHRFGNQSSSSLWYELAYVEAKERVKRGDRIWQLGMGSGPKAAHVVWECIRPIAGEAQCGPWADCIDSYPMKLGR</sequence>
<evidence type="ECO:0000259" key="7">
    <source>
        <dbReference type="Pfam" id="PF08392"/>
    </source>
</evidence>
<dbReference type="PANTHER" id="PTHR31561">
    <property type="entry name" value="3-KETOACYL-COA SYNTHASE"/>
    <property type="match status" value="1"/>
</dbReference>
<name>A0AAD3XVW0_NEPGR</name>
<keyword evidence="5" id="KW-0012">Acyltransferase</keyword>
<dbReference type="SUPFAM" id="SSF53901">
    <property type="entry name" value="Thiolase-like"/>
    <property type="match status" value="1"/>
</dbReference>
<gene>
    <name evidence="9" type="ORF">Nepgr_020260</name>
</gene>
<dbReference type="Gene3D" id="3.40.47.10">
    <property type="match status" value="1"/>
</dbReference>
<evidence type="ECO:0000256" key="4">
    <source>
        <dbReference type="ARBA" id="ARBA00022679"/>
    </source>
</evidence>
<dbReference type="Pfam" id="PF08392">
    <property type="entry name" value="FAE1_CUT1_RppA"/>
    <property type="match status" value="1"/>
</dbReference>
<proteinExistence type="inferred from homology"/>
<dbReference type="AlphaFoldDB" id="A0AAD3XVW0"/>
<evidence type="ECO:0000256" key="5">
    <source>
        <dbReference type="ARBA" id="ARBA00023315"/>
    </source>
</evidence>
<dbReference type="GO" id="GO:0016020">
    <property type="term" value="C:membrane"/>
    <property type="evidence" value="ECO:0007669"/>
    <property type="project" value="InterPro"/>
</dbReference>
<dbReference type="InterPro" id="IPR013747">
    <property type="entry name" value="ACP_syn_III_C"/>
</dbReference>
<dbReference type="GO" id="GO:0009922">
    <property type="term" value="F:fatty acid elongase activity"/>
    <property type="evidence" value="ECO:0007669"/>
    <property type="project" value="UniProtKB-EC"/>
</dbReference>
<dbReference type="Pfam" id="PF08541">
    <property type="entry name" value="ACP_syn_III_C"/>
    <property type="match status" value="1"/>
</dbReference>
<evidence type="ECO:0000313" key="10">
    <source>
        <dbReference type="Proteomes" id="UP001279734"/>
    </source>
</evidence>
<feature type="domain" description="FAE" evidence="7">
    <location>
        <begin position="1"/>
        <end position="159"/>
    </location>
</feature>
<comment type="catalytic activity">
    <reaction evidence="6">
        <text>a very-long-chain acyl-CoA + malonyl-CoA + H(+) = a very-long-chain 3-oxoacyl-CoA + CO2 + CoA</text>
        <dbReference type="Rhea" id="RHEA:32727"/>
        <dbReference type="ChEBI" id="CHEBI:15378"/>
        <dbReference type="ChEBI" id="CHEBI:16526"/>
        <dbReference type="ChEBI" id="CHEBI:57287"/>
        <dbReference type="ChEBI" id="CHEBI:57384"/>
        <dbReference type="ChEBI" id="CHEBI:90725"/>
        <dbReference type="ChEBI" id="CHEBI:90736"/>
        <dbReference type="EC" id="2.3.1.199"/>
    </reaction>
</comment>
<dbReference type="InterPro" id="IPR016039">
    <property type="entry name" value="Thiolase-like"/>
</dbReference>
<evidence type="ECO:0000259" key="8">
    <source>
        <dbReference type="Pfam" id="PF08541"/>
    </source>
</evidence>
<accession>A0AAD3XVW0</accession>
<keyword evidence="4" id="KW-0808">Transferase</keyword>
<keyword evidence="10" id="KW-1185">Reference proteome</keyword>
<reference evidence="9" key="1">
    <citation type="submission" date="2023-05" db="EMBL/GenBank/DDBJ databases">
        <title>Nepenthes gracilis genome sequencing.</title>
        <authorList>
            <person name="Fukushima K."/>
        </authorList>
    </citation>
    <scope>NUCLEOTIDE SEQUENCE</scope>
    <source>
        <strain evidence="9">SING2019-196</strain>
    </source>
</reference>
<evidence type="ECO:0000313" key="9">
    <source>
        <dbReference type="EMBL" id="GMH18419.1"/>
    </source>
</evidence>
<feature type="domain" description="Beta-ketoacyl-[acyl-carrier-protein] synthase III C-terminal" evidence="8">
    <location>
        <begin position="175"/>
        <end position="257"/>
    </location>
</feature>
<dbReference type="InterPro" id="IPR012392">
    <property type="entry name" value="3-ktacl-CoA_syn"/>
</dbReference>
<organism evidence="9 10">
    <name type="scientific">Nepenthes gracilis</name>
    <name type="common">Slender pitcher plant</name>
    <dbReference type="NCBI Taxonomy" id="150966"/>
    <lineage>
        <taxon>Eukaryota</taxon>
        <taxon>Viridiplantae</taxon>
        <taxon>Streptophyta</taxon>
        <taxon>Embryophyta</taxon>
        <taxon>Tracheophyta</taxon>
        <taxon>Spermatophyta</taxon>
        <taxon>Magnoliopsida</taxon>
        <taxon>eudicotyledons</taxon>
        <taxon>Gunneridae</taxon>
        <taxon>Pentapetalae</taxon>
        <taxon>Caryophyllales</taxon>
        <taxon>Nepenthaceae</taxon>
        <taxon>Nepenthes</taxon>
    </lineage>
</organism>
<dbReference type="InterPro" id="IPR013601">
    <property type="entry name" value="FAE1_typ3_polyketide_synth"/>
</dbReference>
<evidence type="ECO:0000256" key="2">
    <source>
        <dbReference type="ARBA" id="ARBA00005531"/>
    </source>
</evidence>
<evidence type="ECO:0000256" key="6">
    <source>
        <dbReference type="ARBA" id="ARBA00047375"/>
    </source>
</evidence>
<dbReference type="EMBL" id="BSYO01000019">
    <property type="protein sequence ID" value="GMH18419.1"/>
    <property type="molecule type" value="Genomic_DNA"/>
</dbReference>
<protein>
    <recommendedName>
        <fullName evidence="3">very-long-chain 3-oxoacyl-CoA synthase</fullName>
        <ecNumber evidence="3">2.3.1.199</ecNumber>
    </recommendedName>
</protein>
<comment type="pathway">
    <text evidence="1">Lipid metabolism; fatty acid biosynthesis.</text>
</comment>
<comment type="caution">
    <text evidence="9">The sequence shown here is derived from an EMBL/GenBank/DDBJ whole genome shotgun (WGS) entry which is preliminary data.</text>
</comment>
<dbReference type="EC" id="2.3.1.199" evidence="3"/>
<comment type="similarity">
    <text evidence="2">Belongs to the thiolase-like superfamily. Chalcone/stilbene synthases family.</text>
</comment>
<evidence type="ECO:0000256" key="1">
    <source>
        <dbReference type="ARBA" id="ARBA00005194"/>
    </source>
</evidence>
<dbReference type="GO" id="GO:0006633">
    <property type="term" value="P:fatty acid biosynthetic process"/>
    <property type="evidence" value="ECO:0007669"/>
    <property type="project" value="InterPro"/>
</dbReference>
<dbReference type="Proteomes" id="UP001279734">
    <property type="component" value="Unassembled WGS sequence"/>
</dbReference>
<evidence type="ECO:0000256" key="3">
    <source>
        <dbReference type="ARBA" id="ARBA00012307"/>
    </source>
</evidence>